<keyword evidence="3 6" id="KW-0808">Transferase</keyword>
<dbReference type="FunCoup" id="A0A7L4YIA8">
    <property type="interactions" value="118"/>
</dbReference>
<dbReference type="InterPro" id="IPR029064">
    <property type="entry name" value="Ribosomal_eL30-like_sf"/>
</dbReference>
<evidence type="ECO:0000313" key="7">
    <source>
        <dbReference type="Proteomes" id="UP000463857"/>
    </source>
</evidence>
<dbReference type="CDD" id="cd18095">
    <property type="entry name" value="SpoU-like_rRNA-MTase"/>
    <property type="match status" value="1"/>
</dbReference>
<dbReference type="GO" id="GO:0003723">
    <property type="term" value="F:RNA binding"/>
    <property type="evidence" value="ECO:0007669"/>
    <property type="project" value="InterPro"/>
</dbReference>
<dbReference type="InterPro" id="IPR051259">
    <property type="entry name" value="rRNA_Methyltransferase"/>
</dbReference>
<keyword evidence="7" id="KW-1185">Reference proteome</keyword>
<evidence type="ECO:0000256" key="1">
    <source>
        <dbReference type="ARBA" id="ARBA00007228"/>
    </source>
</evidence>
<dbReference type="Gene3D" id="3.30.1330.30">
    <property type="match status" value="1"/>
</dbReference>
<keyword evidence="2 6" id="KW-0489">Methyltransferase</keyword>
<feature type="region of interest" description="Disordered" evidence="4">
    <location>
        <begin position="1"/>
        <end position="22"/>
    </location>
</feature>
<name>A0A7L4YIA8_9ACTN</name>
<dbReference type="RefSeq" id="WP_159541994.1">
    <property type="nucleotide sequence ID" value="NZ_CP047156.1"/>
</dbReference>
<evidence type="ECO:0000259" key="5">
    <source>
        <dbReference type="SMART" id="SM00967"/>
    </source>
</evidence>
<dbReference type="PANTHER" id="PTHR43191">
    <property type="entry name" value="RRNA METHYLTRANSFERASE 3"/>
    <property type="match status" value="1"/>
</dbReference>
<dbReference type="InParanoid" id="A0A7L4YIA8"/>
<dbReference type="PANTHER" id="PTHR43191:SF2">
    <property type="entry name" value="RRNA METHYLTRANSFERASE 3, MITOCHONDRIAL"/>
    <property type="match status" value="1"/>
</dbReference>
<dbReference type="InterPro" id="IPR029028">
    <property type="entry name" value="Alpha/beta_knot_MTases"/>
</dbReference>
<dbReference type="InterPro" id="IPR029026">
    <property type="entry name" value="tRNA_m1G_MTases_N"/>
</dbReference>
<proteinExistence type="inferred from homology"/>
<feature type="compositionally biased region" description="Polar residues" evidence="4">
    <location>
        <begin position="1"/>
        <end position="11"/>
    </location>
</feature>
<sequence>MATPSPTQPGQPLTERSARVASSRKLLRRAARTREGAFLAEGPQAVREAVAFHGRAHPRGLRVHVDEVYADPQASDRHADIRRNAVAAGIPVHQATAKALASLSDSVTPQGIVARCAVLDVPIADVLANGPRLLAVPVDVRDPGNAGTIARCADAAGADGVVLAGESVDLYNPKTVRASVGSIFHIPAARAADPAAAVNAIRDAGLQVIATEGEADLDLDELIDRGGLTPPTAWLFGNEAHGLPDEIAELADVRVRIPIRGLAESLNLSTAAAICLFASARAHR</sequence>
<evidence type="ECO:0000256" key="4">
    <source>
        <dbReference type="SAM" id="MobiDB-lite"/>
    </source>
</evidence>
<feature type="domain" description="RNA 2-O ribose methyltransferase substrate binding" evidence="5">
    <location>
        <begin position="39"/>
        <end position="122"/>
    </location>
</feature>
<gene>
    <name evidence="6" type="ORF">EK0264_00765</name>
</gene>
<dbReference type="Pfam" id="PF22435">
    <property type="entry name" value="MRM3-like_sub_bind"/>
    <property type="match status" value="1"/>
</dbReference>
<evidence type="ECO:0000313" key="6">
    <source>
        <dbReference type="EMBL" id="QHB98971.1"/>
    </source>
</evidence>
<dbReference type="SUPFAM" id="SSF55315">
    <property type="entry name" value="L30e-like"/>
    <property type="match status" value="1"/>
</dbReference>
<dbReference type="GO" id="GO:0005737">
    <property type="term" value="C:cytoplasm"/>
    <property type="evidence" value="ECO:0007669"/>
    <property type="project" value="UniProtKB-ARBA"/>
</dbReference>
<dbReference type="Gene3D" id="3.40.1280.10">
    <property type="match status" value="1"/>
</dbReference>
<dbReference type="Proteomes" id="UP000463857">
    <property type="component" value="Chromosome"/>
</dbReference>
<dbReference type="GO" id="GO:0032259">
    <property type="term" value="P:methylation"/>
    <property type="evidence" value="ECO:0007669"/>
    <property type="project" value="UniProtKB-KW"/>
</dbReference>
<dbReference type="InterPro" id="IPR013123">
    <property type="entry name" value="SpoU_subst-bd"/>
</dbReference>
<evidence type="ECO:0000256" key="2">
    <source>
        <dbReference type="ARBA" id="ARBA00022603"/>
    </source>
</evidence>
<evidence type="ECO:0000256" key="3">
    <source>
        <dbReference type="ARBA" id="ARBA00022679"/>
    </source>
</evidence>
<reference evidence="6 7" key="1">
    <citation type="journal article" date="2018" name="Int. J. Syst. Evol. Microbiol.">
        <title>Epidermidibacterium keratini gen. nov., sp. nov., a member of the family Sporichthyaceae, isolated from keratin epidermis.</title>
        <authorList>
            <person name="Lee D.G."/>
            <person name="Trujillo M.E."/>
            <person name="Kang S."/>
            <person name="Nam J.J."/>
            <person name="Kim Y.J."/>
        </authorList>
    </citation>
    <scope>NUCLEOTIDE SEQUENCE [LARGE SCALE GENOMIC DNA]</scope>
    <source>
        <strain evidence="6 7">EPI-7</strain>
    </source>
</reference>
<dbReference type="KEGG" id="eke:EK0264_00765"/>
<dbReference type="SUPFAM" id="SSF75217">
    <property type="entry name" value="alpha/beta knot"/>
    <property type="match status" value="1"/>
</dbReference>
<organism evidence="6 7">
    <name type="scientific">Epidermidibacterium keratini</name>
    <dbReference type="NCBI Taxonomy" id="1891644"/>
    <lineage>
        <taxon>Bacteria</taxon>
        <taxon>Bacillati</taxon>
        <taxon>Actinomycetota</taxon>
        <taxon>Actinomycetes</taxon>
        <taxon>Sporichthyales</taxon>
        <taxon>Sporichthyaceae</taxon>
        <taxon>Epidermidibacterium</taxon>
    </lineage>
</organism>
<dbReference type="SMART" id="SM00967">
    <property type="entry name" value="SpoU_sub_bind"/>
    <property type="match status" value="1"/>
</dbReference>
<dbReference type="GO" id="GO:0008173">
    <property type="term" value="F:RNA methyltransferase activity"/>
    <property type="evidence" value="ECO:0007669"/>
    <property type="project" value="InterPro"/>
</dbReference>
<dbReference type="AlphaFoldDB" id="A0A7L4YIA8"/>
<dbReference type="EMBL" id="CP047156">
    <property type="protein sequence ID" value="QHB98971.1"/>
    <property type="molecule type" value="Genomic_DNA"/>
</dbReference>
<comment type="similarity">
    <text evidence="1">Belongs to the class IV-like SAM-binding methyltransferase superfamily. RNA methyltransferase TrmH family.</text>
</comment>
<accession>A0A7L4YIA8</accession>
<dbReference type="Pfam" id="PF00588">
    <property type="entry name" value="SpoU_methylase"/>
    <property type="match status" value="1"/>
</dbReference>
<dbReference type="InterPro" id="IPR053888">
    <property type="entry name" value="MRM3-like_sub_bind"/>
</dbReference>
<protein>
    <submittedName>
        <fullName evidence="6">RNA methyltransferase</fullName>
    </submittedName>
</protein>
<dbReference type="OrthoDB" id="9794400at2"/>
<dbReference type="GO" id="GO:0006396">
    <property type="term" value="P:RNA processing"/>
    <property type="evidence" value="ECO:0007669"/>
    <property type="project" value="InterPro"/>
</dbReference>
<dbReference type="InterPro" id="IPR001537">
    <property type="entry name" value="SpoU_MeTrfase"/>
</dbReference>